<proteinExistence type="predicted"/>
<name>A0A151MSC5_ALLMI</name>
<dbReference type="AlphaFoldDB" id="A0A151MSC5"/>
<comment type="caution">
    <text evidence="2">The sequence shown here is derived from an EMBL/GenBank/DDBJ whole genome shotgun (WGS) entry which is preliminary data.</text>
</comment>
<feature type="region of interest" description="Disordered" evidence="1">
    <location>
        <begin position="33"/>
        <end position="66"/>
    </location>
</feature>
<keyword evidence="3" id="KW-1185">Reference proteome</keyword>
<sequence>MAPDPSPTCPMAATHCPAAGPCLGLGGEKESFGQTKLKKSVATTEKKLRPPDSRRKHQTATEALVI</sequence>
<dbReference type="EMBL" id="AKHW03005173">
    <property type="protein sequence ID" value="KYO27426.1"/>
    <property type="molecule type" value="Genomic_DNA"/>
</dbReference>
<accession>A0A151MSC5</accession>
<protein>
    <submittedName>
        <fullName evidence="2">Uncharacterized protein</fullName>
    </submittedName>
</protein>
<evidence type="ECO:0000256" key="1">
    <source>
        <dbReference type="SAM" id="MobiDB-lite"/>
    </source>
</evidence>
<evidence type="ECO:0000313" key="3">
    <source>
        <dbReference type="Proteomes" id="UP000050525"/>
    </source>
</evidence>
<evidence type="ECO:0000313" key="2">
    <source>
        <dbReference type="EMBL" id="KYO27426.1"/>
    </source>
</evidence>
<gene>
    <name evidence="2" type="ORF">Y1Q_0013451</name>
</gene>
<dbReference type="Proteomes" id="UP000050525">
    <property type="component" value="Unassembled WGS sequence"/>
</dbReference>
<feature type="compositionally biased region" description="Basic and acidic residues" evidence="1">
    <location>
        <begin position="44"/>
        <end position="53"/>
    </location>
</feature>
<reference evidence="2 3" key="1">
    <citation type="journal article" date="2012" name="Genome Biol.">
        <title>Sequencing three crocodilian genomes to illuminate the evolution of archosaurs and amniotes.</title>
        <authorList>
            <person name="St John J.A."/>
            <person name="Braun E.L."/>
            <person name="Isberg S.R."/>
            <person name="Miles L.G."/>
            <person name="Chong A.Y."/>
            <person name="Gongora J."/>
            <person name="Dalzell P."/>
            <person name="Moran C."/>
            <person name="Bed'hom B."/>
            <person name="Abzhanov A."/>
            <person name="Burgess S.C."/>
            <person name="Cooksey A.M."/>
            <person name="Castoe T.A."/>
            <person name="Crawford N.G."/>
            <person name="Densmore L.D."/>
            <person name="Drew J.C."/>
            <person name="Edwards S.V."/>
            <person name="Faircloth B.C."/>
            <person name="Fujita M.K."/>
            <person name="Greenwold M.J."/>
            <person name="Hoffmann F.G."/>
            <person name="Howard J.M."/>
            <person name="Iguchi T."/>
            <person name="Janes D.E."/>
            <person name="Khan S.Y."/>
            <person name="Kohno S."/>
            <person name="de Koning A.J."/>
            <person name="Lance S.L."/>
            <person name="McCarthy F.M."/>
            <person name="McCormack J.E."/>
            <person name="Merchant M.E."/>
            <person name="Peterson D.G."/>
            <person name="Pollock D.D."/>
            <person name="Pourmand N."/>
            <person name="Raney B.J."/>
            <person name="Roessler K.A."/>
            <person name="Sanford J.R."/>
            <person name="Sawyer R.H."/>
            <person name="Schmidt C.J."/>
            <person name="Triplett E.W."/>
            <person name="Tuberville T.D."/>
            <person name="Venegas-Anaya M."/>
            <person name="Howard J.T."/>
            <person name="Jarvis E.D."/>
            <person name="Guillette L.J.Jr."/>
            <person name="Glenn T.C."/>
            <person name="Green R.E."/>
            <person name="Ray D.A."/>
        </authorList>
    </citation>
    <scope>NUCLEOTIDE SEQUENCE [LARGE SCALE GENOMIC DNA]</scope>
    <source>
        <strain evidence="2">KSC_2009_1</strain>
    </source>
</reference>
<organism evidence="2 3">
    <name type="scientific">Alligator mississippiensis</name>
    <name type="common">American alligator</name>
    <dbReference type="NCBI Taxonomy" id="8496"/>
    <lineage>
        <taxon>Eukaryota</taxon>
        <taxon>Metazoa</taxon>
        <taxon>Chordata</taxon>
        <taxon>Craniata</taxon>
        <taxon>Vertebrata</taxon>
        <taxon>Euteleostomi</taxon>
        <taxon>Archelosauria</taxon>
        <taxon>Archosauria</taxon>
        <taxon>Crocodylia</taxon>
        <taxon>Alligatoridae</taxon>
        <taxon>Alligatorinae</taxon>
        <taxon>Alligator</taxon>
    </lineage>
</organism>